<dbReference type="Proteomes" id="UP000314294">
    <property type="component" value="Unassembled WGS sequence"/>
</dbReference>
<accession>A0A4Z2ET11</accession>
<dbReference type="EMBL" id="SRLO01003033">
    <property type="protein sequence ID" value="TNN31949.1"/>
    <property type="molecule type" value="Genomic_DNA"/>
</dbReference>
<reference evidence="1 2" key="1">
    <citation type="submission" date="2019-03" db="EMBL/GenBank/DDBJ databases">
        <title>First draft genome of Liparis tanakae, snailfish: a comprehensive survey of snailfish specific genes.</title>
        <authorList>
            <person name="Kim W."/>
            <person name="Song I."/>
            <person name="Jeong J.-H."/>
            <person name="Kim D."/>
            <person name="Kim S."/>
            <person name="Ryu S."/>
            <person name="Song J.Y."/>
            <person name="Lee S.K."/>
        </authorList>
    </citation>
    <scope>NUCLEOTIDE SEQUENCE [LARGE SCALE GENOMIC DNA]</scope>
    <source>
        <tissue evidence="1">Muscle</tissue>
    </source>
</reference>
<comment type="caution">
    <text evidence="1">The sequence shown here is derived from an EMBL/GenBank/DDBJ whole genome shotgun (WGS) entry which is preliminary data.</text>
</comment>
<dbReference type="AlphaFoldDB" id="A0A4Z2ET11"/>
<name>A0A4Z2ET11_9TELE</name>
<evidence type="ECO:0000313" key="1">
    <source>
        <dbReference type="EMBL" id="TNN31949.1"/>
    </source>
</evidence>
<sequence length="100" mass="10833">MVNPPKSVIERTAQRFGVGVSLNAPRCSLEAWRLSVALVARLNSEIGSPHAAPALIGPWGRGLRSEACWCVRGPFNFSSVGLLKDSQRLLRRNAAFKSSS</sequence>
<gene>
    <name evidence="1" type="ORF">EYF80_057892</name>
</gene>
<protein>
    <submittedName>
        <fullName evidence="1">Uncharacterized protein</fullName>
    </submittedName>
</protein>
<proteinExistence type="predicted"/>
<keyword evidence="2" id="KW-1185">Reference proteome</keyword>
<organism evidence="1 2">
    <name type="scientific">Liparis tanakae</name>
    <name type="common">Tanaka's snailfish</name>
    <dbReference type="NCBI Taxonomy" id="230148"/>
    <lineage>
        <taxon>Eukaryota</taxon>
        <taxon>Metazoa</taxon>
        <taxon>Chordata</taxon>
        <taxon>Craniata</taxon>
        <taxon>Vertebrata</taxon>
        <taxon>Euteleostomi</taxon>
        <taxon>Actinopterygii</taxon>
        <taxon>Neopterygii</taxon>
        <taxon>Teleostei</taxon>
        <taxon>Neoteleostei</taxon>
        <taxon>Acanthomorphata</taxon>
        <taxon>Eupercaria</taxon>
        <taxon>Perciformes</taxon>
        <taxon>Cottioidei</taxon>
        <taxon>Cottales</taxon>
        <taxon>Liparidae</taxon>
        <taxon>Liparis</taxon>
    </lineage>
</organism>
<evidence type="ECO:0000313" key="2">
    <source>
        <dbReference type="Proteomes" id="UP000314294"/>
    </source>
</evidence>